<dbReference type="RefSeq" id="WP_183087429.1">
    <property type="nucleotide sequence ID" value="NZ_JACJUD010000001.1"/>
</dbReference>
<evidence type="ECO:0000313" key="13">
    <source>
        <dbReference type="Proteomes" id="UP000542720"/>
    </source>
</evidence>
<dbReference type="GO" id="GO:0000166">
    <property type="term" value="F:nucleotide binding"/>
    <property type="evidence" value="ECO:0007669"/>
    <property type="project" value="UniProtKB-KW"/>
</dbReference>
<keyword evidence="8 12" id="KW-0503">Monooxygenase</keyword>
<dbReference type="Pfam" id="PF03060">
    <property type="entry name" value="NMO"/>
    <property type="match status" value="1"/>
</dbReference>
<keyword evidence="7" id="KW-0560">Oxidoreductase</keyword>
<keyword evidence="3" id="KW-0216">Detoxification</keyword>
<dbReference type="EMBL" id="JACJUD010000001">
    <property type="protein sequence ID" value="MBB2493866.1"/>
    <property type="molecule type" value="Genomic_DNA"/>
</dbReference>
<evidence type="ECO:0000256" key="5">
    <source>
        <dbReference type="ARBA" id="ARBA00022643"/>
    </source>
</evidence>
<sequence length="353" mass="36613">MAAQRITELLTIEQPIIQAPMLGVSTPKLAAAVSNAGGLGSISVAASTAQQARAAIVELRGLTARPFNINLFCHRPSPVDAQAQAGWLEHLRPFFAEFDAEPPTELRDIYRSFVSDPEMQAMLLEERPAVVSFHFGLPDKAWIVALQQAGIRVLACVTTPAEAGLAEAAGVDALVAQGVEAGGHRGLFTPEQGDLGIGTLSLVRQLVSRGRLPVIAAGGIMDGAGINAALALGAAGVQMGTAFVLCPESLANEAYRAALKGEKAQRTQITTAMSGRPARGLPNRVFSEIGGPGAPALPGYSYTYDATKALQAAAVARGCHDFAAQWAGQGAPLARELPAAELLRVLVAEQAAG</sequence>
<dbReference type="CDD" id="cd04730">
    <property type="entry name" value="NPD_like"/>
    <property type="match status" value="1"/>
</dbReference>
<dbReference type="InterPro" id="IPR004136">
    <property type="entry name" value="NMO"/>
</dbReference>
<organism evidence="12 13">
    <name type="scientific">Aquipseudomonas ullengensis</name>
    <dbReference type="NCBI Taxonomy" id="2759166"/>
    <lineage>
        <taxon>Bacteria</taxon>
        <taxon>Pseudomonadati</taxon>
        <taxon>Pseudomonadota</taxon>
        <taxon>Gammaproteobacteria</taxon>
        <taxon>Pseudomonadales</taxon>
        <taxon>Pseudomonadaceae</taxon>
        <taxon>Aquipseudomonas</taxon>
    </lineage>
</organism>
<comment type="similarity">
    <text evidence="2">Belongs to the nitronate monooxygenase family. NMO class I subfamily.</text>
</comment>
<dbReference type="SUPFAM" id="SSF51412">
    <property type="entry name" value="Inosine monophosphate dehydrogenase (IMPDH)"/>
    <property type="match status" value="1"/>
</dbReference>
<comment type="cofactor">
    <cofactor evidence="1">
        <name>FMN</name>
        <dbReference type="ChEBI" id="CHEBI:58210"/>
    </cofactor>
</comment>
<proteinExistence type="inferred from homology"/>
<dbReference type="Gene3D" id="3.20.20.70">
    <property type="entry name" value="Aldolase class I"/>
    <property type="match status" value="1"/>
</dbReference>
<dbReference type="GO" id="GO:0009636">
    <property type="term" value="P:response to toxic substance"/>
    <property type="evidence" value="ECO:0007669"/>
    <property type="project" value="UniProtKB-KW"/>
</dbReference>
<evidence type="ECO:0000256" key="2">
    <source>
        <dbReference type="ARBA" id="ARBA00009881"/>
    </source>
</evidence>
<reference evidence="12 13" key="1">
    <citation type="submission" date="2020-08" db="EMBL/GenBank/DDBJ databases">
        <authorList>
            <person name="Kim C.M."/>
        </authorList>
    </citation>
    <scope>NUCLEOTIDE SEQUENCE [LARGE SCALE GENOMIC DNA]</scope>
    <source>
        <strain evidence="12 13">UL070</strain>
    </source>
</reference>
<dbReference type="InterPro" id="IPR013785">
    <property type="entry name" value="Aldolase_TIM"/>
</dbReference>
<evidence type="ECO:0000256" key="3">
    <source>
        <dbReference type="ARBA" id="ARBA00022575"/>
    </source>
</evidence>
<protein>
    <recommendedName>
        <fullName evidence="11">Nitronate monooxygenase</fullName>
    </recommendedName>
    <alternativeName>
        <fullName evidence="9">Propionate 3-nitronate monooxygenase</fullName>
    </alternativeName>
</protein>
<evidence type="ECO:0000256" key="6">
    <source>
        <dbReference type="ARBA" id="ARBA00022741"/>
    </source>
</evidence>
<evidence type="ECO:0000256" key="7">
    <source>
        <dbReference type="ARBA" id="ARBA00023002"/>
    </source>
</evidence>
<evidence type="ECO:0000313" key="12">
    <source>
        <dbReference type="EMBL" id="MBB2493866.1"/>
    </source>
</evidence>
<dbReference type="FunFam" id="3.20.20.70:FF:000154">
    <property type="entry name" value="Probable nitronate monooxygenase"/>
    <property type="match status" value="1"/>
</dbReference>
<keyword evidence="13" id="KW-1185">Reference proteome</keyword>
<dbReference type="PANTHER" id="PTHR42747">
    <property type="entry name" value="NITRONATE MONOOXYGENASE-RELATED"/>
    <property type="match status" value="1"/>
</dbReference>
<name>A0A7W4LIQ4_9GAMM</name>
<evidence type="ECO:0000256" key="11">
    <source>
        <dbReference type="ARBA" id="ARBA00067136"/>
    </source>
</evidence>
<comment type="catalytic activity">
    <reaction evidence="10">
        <text>3 propionate 3-nitronate + 3 O2 + H2O = 3 3-oxopropanoate + 2 nitrate + nitrite + H2O2 + 3 H(+)</text>
        <dbReference type="Rhea" id="RHEA:57332"/>
        <dbReference type="ChEBI" id="CHEBI:15377"/>
        <dbReference type="ChEBI" id="CHEBI:15378"/>
        <dbReference type="ChEBI" id="CHEBI:15379"/>
        <dbReference type="ChEBI" id="CHEBI:16240"/>
        <dbReference type="ChEBI" id="CHEBI:16301"/>
        <dbReference type="ChEBI" id="CHEBI:17632"/>
        <dbReference type="ChEBI" id="CHEBI:33190"/>
        <dbReference type="ChEBI" id="CHEBI:136067"/>
    </reaction>
</comment>
<evidence type="ECO:0000256" key="10">
    <source>
        <dbReference type="ARBA" id="ARBA00049401"/>
    </source>
</evidence>
<keyword evidence="4" id="KW-0285">Flavoprotein</keyword>
<dbReference type="AlphaFoldDB" id="A0A7W4LIQ4"/>
<dbReference type="GO" id="GO:0018580">
    <property type="term" value="F:nitronate monooxygenase activity"/>
    <property type="evidence" value="ECO:0007669"/>
    <property type="project" value="InterPro"/>
</dbReference>
<gene>
    <name evidence="12" type="ORF">H3H51_02475</name>
</gene>
<keyword evidence="5" id="KW-0288">FMN</keyword>
<evidence type="ECO:0000256" key="1">
    <source>
        <dbReference type="ARBA" id="ARBA00001917"/>
    </source>
</evidence>
<evidence type="ECO:0000256" key="4">
    <source>
        <dbReference type="ARBA" id="ARBA00022630"/>
    </source>
</evidence>
<keyword evidence="6" id="KW-0547">Nucleotide-binding</keyword>
<evidence type="ECO:0000256" key="9">
    <source>
        <dbReference type="ARBA" id="ARBA00031155"/>
    </source>
</evidence>
<accession>A0A7W4LIQ4</accession>
<comment type="caution">
    <text evidence="12">The sequence shown here is derived from an EMBL/GenBank/DDBJ whole genome shotgun (WGS) entry which is preliminary data.</text>
</comment>
<dbReference type="PANTHER" id="PTHR42747:SF3">
    <property type="entry name" value="NITRONATE MONOOXYGENASE-RELATED"/>
    <property type="match status" value="1"/>
</dbReference>
<evidence type="ECO:0000256" key="8">
    <source>
        <dbReference type="ARBA" id="ARBA00023033"/>
    </source>
</evidence>
<dbReference type="Proteomes" id="UP000542720">
    <property type="component" value="Unassembled WGS sequence"/>
</dbReference>